<sequence length="90" mass="9822">MAQRTDEQAAADRDLEHAIERTARAYGRIPEHSTVVSFITVVEALTFDDDGDVSGEHHTLLLPHGGERLSVAKGNLQIGLDIIVADEEDD</sequence>
<proteinExistence type="predicted"/>
<comment type="caution">
    <text evidence="1">The sequence shown here is derived from an EMBL/GenBank/DDBJ whole genome shotgun (WGS) entry which is preliminary data.</text>
</comment>
<dbReference type="AlphaFoldDB" id="A0A100WS51"/>
<dbReference type="RefSeq" id="WP_061264173.1">
    <property type="nucleotide sequence ID" value="NZ_BCSZ01000033.1"/>
</dbReference>
<evidence type="ECO:0000313" key="1">
    <source>
        <dbReference type="EMBL" id="GAT03492.1"/>
    </source>
</evidence>
<reference evidence="2" key="2">
    <citation type="submission" date="2016-02" db="EMBL/GenBank/DDBJ databases">
        <title>Draft genome sequence of five rapidly growing Mycobacterium species.</title>
        <authorList>
            <person name="Katahira K."/>
            <person name="Gotou Y."/>
            <person name="Iida K."/>
            <person name="Ogura Y."/>
            <person name="Hayashi T."/>
        </authorList>
    </citation>
    <scope>NUCLEOTIDE SEQUENCE [LARGE SCALE GENOMIC DNA]</scope>
    <source>
        <strain evidence="2">JCM6368</strain>
    </source>
</reference>
<organism evidence="1 2">
    <name type="scientific">Mycolicibacterium fortuitum subsp. acetamidolyticum</name>
    <dbReference type="NCBI Taxonomy" id="144550"/>
    <lineage>
        <taxon>Bacteria</taxon>
        <taxon>Bacillati</taxon>
        <taxon>Actinomycetota</taxon>
        <taxon>Actinomycetes</taxon>
        <taxon>Mycobacteriales</taxon>
        <taxon>Mycobacteriaceae</taxon>
        <taxon>Mycolicibacterium</taxon>
    </lineage>
</organism>
<name>A0A100WS51_MYCFO</name>
<dbReference type="EMBL" id="BCSZ01000033">
    <property type="protein sequence ID" value="GAT03492.1"/>
    <property type="molecule type" value="Genomic_DNA"/>
</dbReference>
<dbReference type="Proteomes" id="UP000069705">
    <property type="component" value="Unassembled WGS sequence"/>
</dbReference>
<evidence type="ECO:0000313" key="2">
    <source>
        <dbReference type="Proteomes" id="UP000069705"/>
    </source>
</evidence>
<gene>
    <name evidence="1" type="ORF">RMCFA_3604</name>
</gene>
<accession>A0A100WS51</accession>
<protein>
    <submittedName>
        <fullName evidence="1">Uncharacterized protein</fullName>
    </submittedName>
</protein>
<reference evidence="1 2" key="1">
    <citation type="journal article" date="2016" name="Genome Announc.">
        <title>Draft Genome Sequences of Five Rapidly Growing Mycobacterium Species, M. thermoresistibile, M. fortuitum subsp. acetamidolyticum, M. canariasense, M. brisbanense, and M. novocastrense.</title>
        <authorList>
            <person name="Katahira K."/>
            <person name="Ogura Y."/>
            <person name="Gotoh Y."/>
            <person name="Hayashi T."/>
        </authorList>
    </citation>
    <scope>NUCLEOTIDE SEQUENCE [LARGE SCALE GENOMIC DNA]</scope>
    <source>
        <strain evidence="1 2">JCM6368</strain>
    </source>
</reference>